<name>A0A7C9JDP7_9BACT</name>
<reference evidence="1" key="1">
    <citation type="submission" date="2018-08" db="EMBL/GenBank/DDBJ databases">
        <title>Murine metabolic-syndrome-specific gut microbial biobank.</title>
        <authorList>
            <person name="Liu C."/>
        </authorList>
    </citation>
    <scope>NUCLEOTIDE SEQUENCE [LARGE SCALE GENOMIC DNA]</scope>
    <source>
        <strain evidence="1">Z82</strain>
    </source>
</reference>
<comment type="caution">
    <text evidence="1">The sequence shown here is derived from an EMBL/GenBank/DDBJ whole genome shotgun (WGS) entry which is preliminary data.</text>
</comment>
<evidence type="ECO:0000313" key="1">
    <source>
        <dbReference type="EMBL" id="NBI34661.1"/>
    </source>
</evidence>
<dbReference type="EMBL" id="QWKH01000039">
    <property type="protein sequence ID" value="NBI34661.1"/>
    <property type="molecule type" value="Genomic_DNA"/>
</dbReference>
<protein>
    <submittedName>
        <fullName evidence="1">Uncharacterized protein</fullName>
    </submittedName>
</protein>
<proteinExistence type="predicted"/>
<sequence>MHITLIIRPENLVHYGDIPCHSSQSEGNNEVYYPSIQPFDDLDTLWPVLYDDFILPIMGACDMVLSLGDPDYFDTEHCKLLAAWLHNRMERPVPPVLQDFYEKLLEYAERAIELGTGVVVEL</sequence>
<gene>
    <name evidence="1" type="ORF">D1639_06380</name>
</gene>
<organism evidence="1">
    <name type="scientific">Muribaculaceae bacterium Z82</name>
    <dbReference type="NCBI Taxonomy" id="2304548"/>
    <lineage>
        <taxon>Bacteria</taxon>
        <taxon>Pseudomonadati</taxon>
        <taxon>Bacteroidota</taxon>
        <taxon>Bacteroidia</taxon>
        <taxon>Bacteroidales</taxon>
        <taxon>Muribaculaceae</taxon>
    </lineage>
</organism>
<accession>A0A7C9JDP7</accession>
<dbReference type="AlphaFoldDB" id="A0A7C9JDP7"/>